<keyword evidence="4 6" id="KW-1133">Transmembrane helix</keyword>
<dbReference type="Gene3D" id="1.20.1250.20">
    <property type="entry name" value="MFS general substrate transporter like domains"/>
    <property type="match status" value="2"/>
</dbReference>
<dbReference type="Proteomes" id="UP000440578">
    <property type="component" value="Unassembled WGS sequence"/>
</dbReference>
<comment type="subcellular location">
    <subcellularLocation>
        <location evidence="1">Membrane</location>
        <topology evidence="1">Multi-pass membrane protein</topology>
    </subcellularLocation>
</comment>
<feature type="transmembrane region" description="Helical" evidence="6">
    <location>
        <begin position="329"/>
        <end position="351"/>
    </location>
</feature>
<feature type="transmembrane region" description="Helical" evidence="6">
    <location>
        <begin position="120"/>
        <end position="140"/>
    </location>
</feature>
<evidence type="ECO:0000313" key="7">
    <source>
        <dbReference type="EMBL" id="KAF0294677.1"/>
    </source>
</evidence>
<feature type="transmembrane region" description="Helical" evidence="6">
    <location>
        <begin position="152"/>
        <end position="173"/>
    </location>
</feature>
<reference evidence="7 8" key="1">
    <citation type="submission" date="2019-07" db="EMBL/GenBank/DDBJ databases">
        <title>Draft genome assembly of a fouling barnacle, Amphibalanus amphitrite (Darwin, 1854): The first reference genome for Thecostraca.</title>
        <authorList>
            <person name="Kim W."/>
        </authorList>
    </citation>
    <scope>NUCLEOTIDE SEQUENCE [LARGE SCALE GENOMIC DNA]</scope>
    <source>
        <strain evidence="7">SNU_AA5</strain>
        <tissue evidence="7">Soma without cirri and trophi</tissue>
    </source>
</reference>
<organism evidence="7 8">
    <name type="scientific">Amphibalanus amphitrite</name>
    <name type="common">Striped barnacle</name>
    <name type="synonym">Balanus amphitrite</name>
    <dbReference type="NCBI Taxonomy" id="1232801"/>
    <lineage>
        <taxon>Eukaryota</taxon>
        <taxon>Metazoa</taxon>
        <taxon>Ecdysozoa</taxon>
        <taxon>Arthropoda</taxon>
        <taxon>Crustacea</taxon>
        <taxon>Multicrustacea</taxon>
        <taxon>Cirripedia</taxon>
        <taxon>Thoracica</taxon>
        <taxon>Thoracicalcarea</taxon>
        <taxon>Balanomorpha</taxon>
        <taxon>Balanoidea</taxon>
        <taxon>Balanidae</taxon>
        <taxon>Amphibalaninae</taxon>
        <taxon>Amphibalanus</taxon>
    </lineage>
</organism>
<feature type="transmembrane region" description="Helical" evidence="6">
    <location>
        <begin position="387"/>
        <end position="413"/>
    </location>
</feature>
<comment type="caution">
    <text evidence="7">The sequence shown here is derived from an EMBL/GenBank/DDBJ whole genome shotgun (WGS) entry which is preliminary data.</text>
</comment>
<name>A0A6A4VE69_AMPAM</name>
<dbReference type="Pfam" id="PF07690">
    <property type="entry name" value="MFS_1"/>
    <property type="match status" value="1"/>
</dbReference>
<dbReference type="PANTHER" id="PTHR23506">
    <property type="entry name" value="GH10249P"/>
    <property type="match status" value="1"/>
</dbReference>
<accession>A0A6A4VE69</accession>
<dbReference type="GO" id="GO:0022857">
    <property type="term" value="F:transmembrane transporter activity"/>
    <property type="evidence" value="ECO:0007669"/>
    <property type="project" value="InterPro"/>
</dbReference>
<dbReference type="SUPFAM" id="SSF103473">
    <property type="entry name" value="MFS general substrate transporter"/>
    <property type="match status" value="1"/>
</dbReference>
<evidence type="ECO:0000256" key="1">
    <source>
        <dbReference type="ARBA" id="ARBA00004141"/>
    </source>
</evidence>
<evidence type="ECO:0000313" key="8">
    <source>
        <dbReference type="Proteomes" id="UP000440578"/>
    </source>
</evidence>
<keyword evidence="3 6" id="KW-0812">Transmembrane</keyword>
<evidence type="ECO:0000256" key="3">
    <source>
        <dbReference type="ARBA" id="ARBA00022692"/>
    </source>
</evidence>
<evidence type="ECO:0000256" key="5">
    <source>
        <dbReference type="ARBA" id="ARBA00023136"/>
    </source>
</evidence>
<dbReference type="EMBL" id="VIIS01001672">
    <property type="protein sequence ID" value="KAF0294677.1"/>
    <property type="molecule type" value="Genomic_DNA"/>
</dbReference>
<proteinExistence type="predicted"/>
<feature type="transmembrane region" description="Helical" evidence="6">
    <location>
        <begin position="86"/>
        <end position="108"/>
    </location>
</feature>
<dbReference type="OrthoDB" id="446368at2759"/>
<dbReference type="AlphaFoldDB" id="A0A6A4VE69"/>
<gene>
    <name evidence="7" type="primary">Slc18b1_1</name>
    <name evidence="7" type="ORF">FJT64_007711</name>
</gene>
<dbReference type="GO" id="GO:0016020">
    <property type="term" value="C:membrane"/>
    <property type="evidence" value="ECO:0007669"/>
    <property type="project" value="UniProtKB-SubCell"/>
</dbReference>
<protein>
    <submittedName>
        <fullName evidence="7">MFS-type transporter SLC18B1</fullName>
    </submittedName>
</protein>
<keyword evidence="5 6" id="KW-0472">Membrane</keyword>
<evidence type="ECO:0000256" key="6">
    <source>
        <dbReference type="SAM" id="Phobius"/>
    </source>
</evidence>
<feature type="transmembrane region" description="Helical" evidence="6">
    <location>
        <begin position="434"/>
        <end position="453"/>
    </location>
</feature>
<evidence type="ECO:0000256" key="2">
    <source>
        <dbReference type="ARBA" id="ARBA00022448"/>
    </source>
</evidence>
<feature type="transmembrane region" description="Helical" evidence="6">
    <location>
        <begin position="294"/>
        <end position="317"/>
    </location>
</feature>
<sequence length="493" mass="51387">MVTKTATGSRHVSKVGVDEAGDKDSLCKSADNVSGPASYGSTASSHCSLESSAPLLDTGAPLADTSAPLADRAAQPAPLSRHQIRLLLGLAAISFLNGSMSGVVMLFFPVEAARRGVSLTAISGAFSSAALGQVLLYPLVGPLALRVGVTRLFNCSAAAAGVSTVAFGLLFYIRDDTGFLAACYAMRMVEAVGRSTASACAFTIIANRLSQRASSAVALMTAAETAGLTVTPALGQQSCTRWPAPGCRFYVTGGALTLMSLVNVKLIPNVEREDDSSGDLLCSVRLFVSSRENWLCMLIVFSYAMTLMVLASSTAPYADAALGITPATFGLYLSVANGAHVAISFVWARLVERAANPYPVMALSLLLEAVSQLLTPPAPFLGLQPSWWLFGLGLTLVQASIGGAFIPCFELMLAGMLRAGLPDDLRTHALTSSVFWSLNSLGKIVGSLLAGLLMDAFGFPVMMTIVAAETGLVMLLTAAQAALKARQLTRSKK</sequence>
<keyword evidence="2" id="KW-0813">Transport</keyword>
<dbReference type="InterPro" id="IPR050930">
    <property type="entry name" value="MFS_Vesicular_Transporter"/>
</dbReference>
<feature type="transmembrane region" description="Helical" evidence="6">
    <location>
        <begin position="459"/>
        <end position="483"/>
    </location>
</feature>
<dbReference type="PANTHER" id="PTHR23506:SF26">
    <property type="entry name" value="MFS-TYPE TRANSPORTER SLC18B1"/>
    <property type="match status" value="1"/>
</dbReference>
<evidence type="ECO:0000256" key="4">
    <source>
        <dbReference type="ARBA" id="ARBA00022989"/>
    </source>
</evidence>
<keyword evidence="8" id="KW-1185">Reference proteome</keyword>
<dbReference type="InterPro" id="IPR011701">
    <property type="entry name" value="MFS"/>
</dbReference>
<dbReference type="InterPro" id="IPR036259">
    <property type="entry name" value="MFS_trans_sf"/>
</dbReference>